<reference evidence="2" key="1">
    <citation type="journal article" date="2023" name="G3 (Bethesda)">
        <title>Genome assembly and association tests identify interacting loci associated with vigor, precocity, and sex in interspecific pistachio rootstocks.</title>
        <authorList>
            <person name="Palmer W."/>
            <person name="Jacygrad E."/>
            <person name="Sagayaradj S."/>
            <person name="Cavanaugh K."/>
            <person name="Han R."/>
            <person name="Bertier L."/>
            <person name="Beede B."/>
            <person name="Kafkas S."/>
            <person name="Golino D."/>
            <person name="Preece J."/>
            <person name="Michelmore R."/>
        </authorList>
    </citation>
    <scope>NUCLEOTIDE SEQUENCE [LARGE SCALE GENOMIC DNA]</scope>
</reference>
<gene>
    <name evidence="1" type="ORF">Patl1_32962</name>
</gene>
<accession>A0ACC1AR75</accession>
<organism evidence="1 2">
    <name type="scientific">Pistacia atlantica</name>
    <dbReference type="NCBI Taxonomy" id="434234"/>
    <lineage>
        <taxon>Eukaryota</taxon>
        <taxon>Viridiplantae</taxon>
        <taxon>Streptophyta</taxon>
        <taxon>Embryophyta</taxon>
        <taxon>Tracheophyta</taxon>
        <taxon>Spermatophyta</taxon>
        <taxon>Magnoliopsida</taxon>
        <taxon>eudicotyledons</taxon>
        <taxon>Gunneridae</taxon>
        <taxon>Pentapetalae</taxon>
        <taxon>rosids</taxon>
        <taxon>malvids</taxon>
        <taxon>Sapindales</taxon>
        <taxon>Anacardiaceae</taxon>
        <taxon>Pistacia</taxon>
    </lineage>
</organism>
<proteinExistence type="predicted"/>
<evidence type="ECO:0000313" key="2">
    <source>
        <dbReference type="Proteomes" id="UP001164250"/>
    </source>
</evidence>
<evidence type="ECO:0000313" key="1">
    <source>
        <dbReference type="EMBL" id="KAJ0089172.1"/>
    </source>
</evidence>
<comment type="caution">
    <text evidence="1">The sequence shown here is derived from an EMBL/GenBank/DDBJ whole genome shotgun (WGS) entry which is preliminary data.</text>
</comment>
<name>A0ACC1AR75_9ROSI</name>
<dbReference type="Proteomes" id="UP001164250">
    <property type="component" value="Chromosome 9"/>
</dbReference>
<dbReference type="EMBL" id="CM047905">
    <property type="protein sequence ID" value="KAJ0089172.1"/>
    <property type="molecule type" value="Genomic_DNA"/>
</dbReference>
<protein>
    <submittedName>
        <fullName evidence="1">Uncharacterized protein</fullName>
    </submittedName>
</protein>
<keyword evidence="2" id="KW-1185">Reference proteome</keyword>
<sequence>MKDPLGGFHYRKLPNDLPKTINLLNYRVREITKGYRLELATSNTKNTSRVHTIKLYQREPTIPTLTFDGASAKVNIFIFGVTFPLESISSTIIFSSGLFGRLSLSFTSAYATDHIRKINAKNSFDETEKKNLDQIQCWVKVGSVGFSTVGFMRKLTRHQRSGWGWWASFGKVYLYGLYWYYLYWQRPTQAGNLWLSPRHGNLTG</sequence>